<name>A0A2P2EA70_9PROT</name>
<comment type="caution">
    <text evidence="2">The sequence shown here is derived from an EMBL/GenBank/DDBJ whole genome shotgun (WGS) entry which is preliminary data.</text>
</comment>
<gene>
    <name evidence="2" type="ORF">PbB2_01629</name>
</gene>
<keyword evidence="3" id="KW-1185">Reference proteome</keyword>
<organism evidence="2 3">
    <name type="scientific">Candidatus Phycosocius bacilliformis</name>
    <dbReference type="NCBI Taxonomy" id="1445552"/>
    <lineage>
        <taxon>Bacteria</taxon>
        <taxon>Pseudomonadati</taxon>
        <taxon>Pseudomonadota</taxon>
        <taxon>Alphaproteobacteria</taxon>
        <taxon>Caulobacterales</taxon>
        <taxon>Caulobacterales incertae sedis</taxon>
        <taxon>Candidatus Phycosocius</taxon>
    </lineage>
</organism>
<feature type="region of interest" description="Disordered" evidence="1">
    <location>
        <begin position="17"/>
        <end position="43"/>
    </location>
</feature>
<dbReference type="EMBL" id="BFBR01000004">
    <property type="protein sequence ID" value="GBF57958.1"/>
    <property type="molecule type" value="Genomic_DNA"/>
</dbReference>
<protein>
    <submittedName>
        <fullName evidence="2">Uncharacterized protein</fullName>
    </submittedName>
</protein>
<reference evidence="2" key="1">
    <citation type="journal article" date="2018" name="Genome Announc.">
        <title>Draft Genome Sequence of "Candidatus Phycosocius bacilliformis," an Alphaproteobacterial Ectosymbiont of the Hydrocarbon-Producing Green Alga Botryococcus braunii.</title>
        <authorList>
            <person name="Tanabe Y."/>
            <person name="Yamaguchi H."/>
            <person name="Watanabe M.M."/>
        </authorList>
    </citation>
    <scope>NUCLEOTIDE SEQUENCE [LARGE SCALE GENOMIC DNA]</scope>
    <source>
        <strain evidence="2">BOTRYCO-2</strain>
    </source>
</reference>
<evidence type="ECO:0000256" key="1">
    <source>
        <dbReference type="SAM" id="MobiDB-lite"/>
    </source>
</evidence>
<sequence length="43" mass="4423">MVRTGFDHRFAVIPDGEADPGSCAAHARGGPRSALRSGGDDIV</sequence>
<proteinExistence type="predicted"/>
<accession>A0A2P2EA70</accession>
<dbReference type="Proteomes" id="UP000245086">
    <property type="component" value="Unassembled WGS sequence"/>
</dbReference>
<evidence type="ECO:0000313" key="2">
    <source>
        <dbReference type="EMBL" id="GBF57958.1"/>
    </source>
</evidence>
<evidence type="ECO:0000313" key="3">
    <source>
        <dbReference type="Proteomes" id="UP000245086"/>
    </source>
</evidence>
<dbReference type="AlphaFoldDB" id="A0A2P2EA70"/>